<evidence type="ECO:0000313" key="2">
    <source>
        <dbReference type="Proteomes" id="UP001497512"/>
    </source>
</evidence>
<dbReference type="Proteomes" id="UP001497512">
    <property type="component" value="Chromosome 10"/>
</dbReference>
<sequence length="77" mass="9129">MVKHPALALRLQRVHEDLELFNFRSSTPRVHEDSLIQYSWHLRLIHSLYNRQRLRTGQTAADPRLITPVNLILYTNP</sequence>
<name>A0ABP0TEJ9_9BRYO</name>
<evidence type="ECO:0000313" key="1">
    <source>
        <dbReference type="EMBL" id="CAK9194586.1"/>
    </source>
</evidence>
<accession>A0ABP0TEJ9</accession>
<reference evidence="1" key="1">
    <citation type="submission" date="2024-02" db="EMBL/GenBank/DDBJ databases">
        <authorList>
            <consortium name="ELIXIR-Norway"/>
            <consortium name="Elixir Norway"/>
        </authorList>
    </citation>
    <scope>NUCLEOTIDE SEQUENCE</scope>
</reference>
<keyword evidence="2" id="KW-1185">Reference proteome</keyword>
<proteinExistence type="predicted"/>
<protein>
    <submittedName>
        <fullName evidence="1">Uncharacterized protein</fullName>
    </submittedName>
</protein>
<organism evidence="1 2">
    <name type="scientific">Sphagnum troendelagicum</name>
    <dbReference type="NCBI Taxonomy" id="128251"/>
    <lineage>
        <taxon>Eukaryota</taxon>
        <taxon>Viridiplantae</taxon>
        <taxon>Streptophyta</taxon>
        <taxon>Embryophyta</taxon>
        <taxon>Bryophyta</taxon>
        <taxon>Sphagnophytina</taxon>
        <taxon>Sphagnopsida</taxon>
        <taxon>Sphagnales</taxon>
        <taxon>Sphagnaceae</taxon>
        <taxon>Sphagnum</taxon>
    </lineage>
</organism>
<dbReference type="EMBL" id="OZ019902">
    <property type="protein sequence ID" value="CAK9194586.1"/>
    <property type="molecule type" value="Genomic_DNA"/>
</dbReference>
<gene>
    <name evidence="1" type="ORF">CSSPTR1EN2_LOCUS2600</name>
</gene>